<evidence type="ECO:0000313" key="1">
    <source>
        <dbReference type="EMBL" id="PZD71071.1"/>
    </source>
</evidence>
<proteinExistence type="predicted"/>
<protein>
    <submittedName>
        <fullName evidence="1">Uncharacterized protein</fullName>
    </submittedName>
</protein>
<gene>
    <name evidence="1" type="ORF">C1752_08274</name>
</gene>
<keyword evidence="2" id="KW-1185">Reference proteome</keyword>
<comment type="caution">
    <text evidence="1">The sequence shown here is derived from an EMBL/GenBank/DDBJ whole genome shotgun (WGS) entry which is preliminary data.</text>
</comment>
<name>A0A2W1JPA4_9CYAN</name>
<organism evidence="1 2">
    <name type="scientific">Acaryochloris thomasi RCC1774</name>
    <dbReference type="NCBI Taxonomy" id="1764569"/>
    <lineage>
        <taxon>Bacteria</taxon>
        <taxon>Bacillati</taxon>
        <taxon>Cyanobacteriota</taxon>
        <taxon>Cyanophyceae</taxon>
        <taxon>Acaryochloridales</taxon>
        <taxon>Acaryochloridaceae</taxon>
        <taxon>Acaryochloris</taxon>
        <taxon>Acaryochloris thomasi</taxon>
    </lineage>
</organism>
<dbReference type="Proteomes" id="UP000248857">
    <property type="component" value="Unassembled WGS sequence"/>
</dbReference>
<dbReference type="EMBL" id="PQWO01000022">
    <property type="protein sequence ID" value="PZD71071.1"/>
    <property type="molecule type" value="Genomic_DNA"/>
</dbReference>
<evidence type="ECO:0000313" key="2">
    <source>
        <dbReference type="Proteomes" id="UP000248857"/>
    </source>
</evidence>
<reference evidence="1 2" key="1">
    <citation type="journal article" date="2018" name="Sci. Rep.">
        <title>A novel species of the marine cyanobacterium Acaryochloris with a unique pigment content and lifestyle.</title>
        <authorList>
            <person name="Partensky F."/>
            <person name="Six C."/>
            <person name="Ratin M."/>
            <person name="Garczarek L."/>
            <person name="Vaulot D."/>
            <person name="Probert I."/>
            <person name="Calteau A."/>
            <person name="Gourvil P."/>
            <person name="Marie D."/>
            <person name="Grebert T."/>
            <person name="Bouchier C."/>
            <person name="Le Panse S."/>
            <person name="Gachenot M."/>
            <person name="Rodriguez F."/>
            <person name="Garrido J.L."/>
        </authorList>
    </citation>
    <scope>NUCLEOTIDE SEQUENCE [LARGE SCALE GENOMIC DNA]</scope>
    <source>
        <strain evidence="1 2">RCC1774</strain>
    </source>
</reference>
<sequence length="125" mass="14063">MLEQFHLSLSNAMNETTAFFDQPLQPIEQDLLSVPKLDNWIELRVTEHVVISGVISRHPKYPTGMRILTSLVESYASDTEGRVFAQTKNSKYELGERIEVRGHEHIVDAIASAHAITTGDKQTIC</sequence>
<dbReference type="AlphaFoldDB" id="A0A2W1JPA4"/>
<accession>A0A2W1JPA4</accession>